<proteinExistence type="predicted"/>
<feature type="region of interest" description="Disordered" evidence="1">
    <location>
        <begin position="1"/>
        <end position="58"/>
    </location>
</feature>
<feature type="compositionally biased region" description="Basic and acidic residues" evidence="1">
    <location>
        <begin position="1"/>
        <end position="14"/>
    </location>
</feature>
<evidence type="ECO:0000313" key="3">
    <source>
        <dbReference type="Proteomes" id="UP001156881"/>
    </source>
</evidence>
<protein>
    <submittedName>
        <fullName evidence="2">Uncharacterized protein</fullName>
    </submittedName>
</protein>
<dbReference type="Proteomes" id="UP001156881">
    <property type="component" value="Unassembled WGS sequence"/>
</dbReference>
<organism evidence="2 3">
    <name type="scientific">Methylobacterium brachythecii</name>
    <dbReference type="NCBI Taxonomy" id="1176177"/>
    <lineage>
        <taxon>Bacteria</taxon>
        <taxon>Pseudomonadati</taxon>
        <taxon>Pseudomonadota</taxon>
        <taxon>Alphaproteobacteria</taxon>
        <taxon>Hyphomicrobiales</taxon>
        <taxon>Methylobacteriaceae</taxon>
        <taxon>Methylobacterium</taxon>
    </lineage>
</organism>
<name>A0ABQ6D806_9HYPH</name>
<accession>A0ABQ6D806</accession>
<evidence type="ECO:0000256" key="1">
    <source>
        <dbReference type="SAM" id="MobiDB-lite"/>
    </source>
</evidence>
<dbReference type="EMBL" id="BSPG01000034">
    <property type="protein sequence ID" value="GLS46156.1"/>
    <property type="molecule type" value="Genomic_DNA"/>
</dbReference>
<feature type="compositionally biased region" description="Basic and acidic residues" evidence="1">
    <location>
        <begin position="24"/>
        <end position="45"/>
    </location>
</feature>
<evidence type="ECO:0000313" key="2">
    <source>
        <dbReference type="EMBL" id="GLS46156.1"/>
    </source>
</evidence>
<gene>
    <name evidence="2" type="ORF">GCM10007884_41470</name>
</gene>
<sequence length="108" mass="12143">MEAVHELEAERDQEGDAEEDEGADGQRRFADGVHVTDEAEDRVAEAGDQNEKEDDDSGWMRAMIQARTAFALRVLGRQWRWCCNCVRHDSLHPLGKTGDAYKGQISVP</sequence>
<comment type="caution">
    <text evidence="2">The sequence shown here is derived from an EMBL/GenBank/DDBJ whole genome shotgun (WGS) entry which is preliminary data.</text>
</comment>
<keyword evidence="3" id="KW-1185">Reference proteome</keyword>
<reference evidence="3" key="1">
    <citation type="journal article" date="2019" name="Int. J. Syst. Evol. Microbiol.">
        <title>The Global Catalogue of Microorganisms (GCM) 10K type strain sequencing project: providing services to taxonomists for standard genome sequencing and annotation.</title>
        <authorList>
            <consortium name="The Broad Institute Genomics Platform"/>
            <consortium name="The Broad Institute Genome Sequencing Center for Infectious Disease"/>
            <person name="Wu L."/>
            <person name="Ma J."/>
        </authorList>
    </citation>
    <scope>NUCLEOTIDE SEQUENCE [LARGE SCALE GENOMIC DNA]</scope>
    <source>
        <strain evidence="3">NBRC 107710</strain>
    </source>
</reference>